<sequence>SSQSSKSTKSQVSQKPIEETIIADVNPPPNAAAQKKAAEIINATNMKLAELQQIYNSTSDYEIRCNLMERMTNLKEILCSENNKVKKLKRQAGYQRKNREKKAKLLQERQEVIQYSSPGRPPLLTQYPDLHEHIHECIEFGAADKKRRKEVIKVRTIRHLQEELKSKYNEYLSRTTLSNYLLPSRSNSIAARTHHHPANIAVASVSRDEKNEHSDEHYCLASVKGAKQFAALFPTHSVIISQDDKAKVPLGIPAVGRTFKTIQSFQEPVTLPDHDFPVGMQQKLIPSVYLLINPHDTNDTFRNGQLSIFVRPQYQVGTSAATHMNDLNSLTQNSHFDEILKVDGKIKPIWILLVDGGPDENPRHMKNIYQYCRMFRAFDLDYLSIRTHAPGQSAYNPVERSMSTLSQKLAGITLPINKFGSHLNSQGQVVDSELAMKNFRYAGEVLCTLWERDPIFGKPVTTQYIDHKNTPFNDVIFPGSEKESNNESNVPWRWLENHTKMCTYSLDIKKCEDRSCCLPNRHEEAAILLAENNGFLPPVTKGKDGHFLNPLHILEYCDKLKIPGYDAHCPSISSSTYSRLCCSECNVYFPTLSIVAQHKKNQHPKRRGRPAKQKKVFTNSVDDFSVPAWDVQVLIINDREVQSEGE</sequence>
<feature type="compositionally biased region" description="Low complexity" evidence="1">
    <location>
        <begin position="1"/>
        <end position="15"/>
    </location>
</feature>
<dbReference type="PANTHER" id="PTHR46954:SF1">
    <property type="entry name" value="C2H2-TYPE DOMAIN-CONTAINING PROTEIN"/>
    <property type="match status" value="1"/>
</dbReference>
<dbReference type="VEuPathDB" id="FungiDB:RhiirFUN_021564"/>
<evidence type="ECO:0000313" key="3">
    <source>
        <dbReference type="EMBL" id="ESA20507.1"/>
    </source>
</evidence>
<proteinExistence type="predicted"/>
<reference evidence="3" key="1">
    <citation type="submission" date="2013-07" db="EMBL/GenBank/DDBJ databases">
        <title>The genome of an arbuscular mycorrhizal fungus provides insights into the evolution of the oldest plant symbiosis.</title>
        <authorList>
            <consortium name="DOE Joint Genome Institute"/>
            <person name="Tisserant E."/>
            <person name="Malbreil M."/>
            <person name="Kuo A."/>
            <person name="Kohler A."/>
            <person name="Symeonidi A."/>
            <person name="Balestrini R."/>
            <person name="Charron P."/>
            <person name="Duensing N."/>
            <person name="Frei-dit-Frey N."/>
            <person name="Gianinazzi-Pearson V."/>
            <person name="Gilbert B."/>
            <person name="Handa Y."/>
            <person name="Hijri M."/>
            <person name="Kaul R."/>
            <person name="Kawaguchi M."/>
            <person name="Krajinski F."/>
            <person name="Lammers P."/>
            <person name="Lapierre D."/>
            <person name="Masclaux F.G."/>
            <person name="Murat C."/>
            <person name="Morin E."/>
            <person name="Ndikumana S."/>
            <person name="Pagni M."/>
            <person name="Petitpierre D."/>
            <person name="Requena N."/>
            <person name="Rosikiewicz P."/>
            <person name="Riley R."/>
            <person name="Saito K."/>
            <person name="San Clemente H."/>
            <person name="Shapiro H."/>
            <person name="van Tuinen D."/>
            <person name="Becard G."/>
            <person name="Bonfante P."/>
            <person name="Paszkowski U."/>
            <person name="Shachar-Hill Y."/>
            <person name="Young J.P."/>
            <person name="Sanders I.R."/>
            <person name="Henrissat B."/>
            <person name="Rensing S.A."/>
            <person name="Grigoriev I.V."/>
            <person name="Corradi N."/>
            <person name="Roux C."/>
            <person name="Martin F."/>
        </authorList>
    </citation>
    <scope>NUCLEOTIDE SEQUENCE</scope>
    <source>
        <strain evidence="3">DAOM 197198</strain>
    </source>
</reference>
<organism evidence="3">
    <name type="scientific">Rhizophagus irregularis (strain DAOM 181602 / DAOM 197198 / MUCL 43194)</name>
    <name type="common">Arbuscular mycorrhizal fungus</name>
    <name type="synonym">Glomus intraradices</name>
    <dbReference type="NCBI Taxonomy" id="747089"/>
    <lineage>
        <taxon>Eukaryota</taxon>
        <taxon>Fungi</taxon>
        <taxon>Fungi incertae sedis</taxon>
        <taxon>Mucoromycota</taxon>
        <taxon>Glomeromycotina</taxon>
        <taxon>Glomeromycetes</taxon>
        <taxon>Glomerales</taxon>
        <taxon>Glomeraceae</taxon>
        <taxon>Rhizophagus</taxon>
    </lineage>
</organism>
<feature type="region of interest" description="Disordered" evidence="1">
    <location>
        <begin position="1"/>
        <end position="29"/>
    </location>
</feature>
<dbReference type="eggNOG" id="ENOG502QWEQ">
    <property type="taxonomic scope" value="Eukaryota"/>
</dbReference>
<dbReference type="PROSITE" id="PS00028">
    <property type="entry name" value="ZINC_FINGER_C2H2_1"/>
    <property type="match status" value="1"/>
</dbReference>
<protein>
    <recommendedName>
        <fullName evidence="2">C2H2-type domain-containing protein</fullName>
    </recommendedName>
</protein>
<dbReference type="PANTHER" id="PTHR46954">
    <property type="entry name" value="C2H2-TYPE DOMAIN-CONTAINING PROTEIN"/>
    <property type="match status" value="1"/>
</dbReference>
<dbReference type="EMBL" id="KI277262">
    <property type="protein sequence ID" value="ESA20507.1"/>
    <property type="molecule type" value="Genomic_DNA"/>
</dbReference>
<feature type="non-terminal residue" evidence="3">
    <location>
        <position position="1"/>
    </location>
</feature>
<dbReference type="HOGENOM" id="CLU_029278_2_0_1"/>
<name>U9ULH2_RHIID</name>
<dbReference type="InterPro" id="IPR013087">
    <property type="entry name" value="Znf_C2H2_type"/>
</dbReference>
<gene>
    <name evidence="3" type="ORF">GLOINDRAFT_18449</name>
</gene>
<dbReference type="VEuPathDB" id="FungiDB:RhiirFUN_026904"/>
<evidence type="ECO:0000256" key="1">
    <source>
        <dbReference type="SAM" id="MobiDB-lite"/>
    </source>
</evidence>
<accession>U9ULH2</accession>
<feature type="domain" description="C2H2-type" evidence="2">
    <location>
        <begin position="581"/>
        <end position="603"/>
    </location>
</feature>
<dbReference type="AlphaFoldDB" id="U9ULH2"/>
<evidence type="ECO:0000259" key="2">
    <source>
        <dbReference type="PROSITE" id="PS00028"/>
    </source>
</evidence>